<sequence>MDGFARAASSFERYGGIDRQNPGIGRRYGVVALQSGAHYVFLCGITMLLAKATLSVVISKSEIY</sequence>
<proteinExistence type="predicted"/>
<keyword evidence="1" id="KW-0472">Membrane</keyword>
<reference evidence="2 3" key="1">
    <citation type="submission" date="2018-02" db="EMBL/GenBank/DDBJ databases">
        <title>Draft genome sequencing of Pseudomonas frederiksbergensis 11-D3.</title>
        <authorList>
            <person name="Zheng B.-X."/>
        </authorList>
    </citation>
    <scope>NUCLEOTIDE SEQUENCE [LARGE SCALE GENOMIC DNA]</scope>
    <source>
        <strain evidence="2 3">11-D3</strain>
    </source>
</reference>
<dbReference type="Proteomes" id="UP000239687">
    <property type="component" value="Unassembled WGS sequence"/>
</dbReference>
<name>A0A2S8HUM2_9PSED</name>
<dbReference type="EMBL" id="PUIN01000001">
    <property type="protein sequence ID" value="PQP06233.1"/>
    <property type="molecule type" value="Genomic_DNA"/>
</dbReference>
<evidence type="ECO:0000256" key="1">
    <source>
        <dbReference type="SAM" id="Phobius"/>
    </source>
</evidence>
<evidence type="ECO:0000313" key="2">
    <source>
        <dbReference type="EMBL" id="PQP06233.1"/>
    </source>
</evidence>
<gene>
    <name evidence="2" type="ORF">C5612_00250</name>
</gene>
<keyword evidence="1" id="KW-1133">Transmembrane helix</keyword>
<comment type="caution">
    <text evidence="2">The sequence shown here is derived from an EMBL/GenBank/DDBJ whole genome shotgun (WGS) entry which is preliminary data.</text>
</comment>
<organism evidence="2 3">
    <name type="scientific">Pseudomonas frederiksbergensis</name>
    <dbReference type="NCBI Taxonomy" id="104087"/>
    <lineage>
        <taxon>Bacteria</taxon>
        <taxon>Pseudomonadati</taxon>
        <taxon>Pseudomonadota</taxon>
        <taxon>Gammaproteobacteria</taxon>
        <taxon>Pseudomonadales</taxon>
        <taxon>Pseudomonadaceae</taxon>
        <taxon>Pseudomonas</taxon>
    </lineage>
</organism>
<evidence type="ECO:0000313" key="3">
    <source>
        <dbReference type="Proteomes" id="UP000239687"/>
    </source>
</evidence>
<accession>A0A2S8HUM2</accession>
<dbReference type="AlphaFoldDB" id="A0A2S8HUM2"/>
<feature type="transmembrane region" description="Helical" evidence="1">
    <location>
        <begin position="36"/>
        <end position="58"/>
    </location>
</feature>
<protein>
    <submittedName>
        <fullName evidence="2">Uncharacterized protein</fullName>
    </submittedName>
</protein>
<keyword evidence="1" id="KW-0812">Transmembrane</keyword>